<dbReference type="FunFam" id="1.10.510.10:FF:000095">
    <property type="entry name" value="protein STRUBBELIG-RECEPTOR FAMILY 8"/>
    <property type="match status" value="1"/>
</dbReference>
<dbReference type="PANTHER" id="PTHR47987">
    <property type="entry name" value="OS08G0249100 PROTEIN"/>
    <property type="match status" value="1"/>
</dbReference>
<dbReference type="InterPro" id="IPR014729">
    <property type="entry name" value="Rossmann-like_a/b/a_fold"/>
</dbReference>
<evidence type="ECO:0000256" key="1">
    <source>
        <dbReference type="SAM" id="MobiDB-lite"/>
    </source>
</evidence>
<dbReference type="Pfam" id="PF07714">
    <property type="entry name" value="PK_Tyr_Ser-Thr"/>
    <property type="match status" value="1"/>
</dbReference>
<dbReference type="PANTHER" id="PTHR47987:SF20">
    <property type="entry name" value="OS04G0654600 PROTEIN"/>
    <property type="match status" value="1"/>
</dbReference>
<evidence type="ECO:0000313" key="4">
    <source>
        <dbReference type="Proteomes" id="UP001605036"/>
    </source>
</evidence>
<feature type="region of interest" description="Disordered" evidence="1">
    <location>
        <begin position="328"/>
        <end position="356"/>
    </location>
</feature>
<evidence type="ECO:0000313" key="3">
    <source>
        <dbReference type="EMBL" id="KAL2649948.1"/>
    </source>
</evidence>
<dbReference type="SMART" id="SM00220">
    <property type="entry name" value="S_TKc"/>
    <property type="match status" value="1"/>
</dbReference>
<dbReference type="Proteomes" id="UP001605036">
    <property type="component" value="Unassembled WGS sequence"/>
</dbReference>
<name>A0ABD1ZET7_9MARC</name>
<protein>
    <recommendedName>
        <fullName evidence="2">Protein kinase domain-containing protein</fullName>
    </recommendedName>
</protein>
<dbReference type="FunFam" id="3.30.200.20:FF:000015">
    <property type="entry name" value="Somatic embryogenesis receptor kinase 1"/>
    <property type="match status" value="1"/>
</dbReference>
<dbReference type="Gene3D" id="3.30.200.20">
    <property type="entry name" value="Phosphorylase Kinase, domain 1"/>
    <property type="match status" value="1"/>
</dbReference>
<dbReference type="InterPro" id="IPR006016">
    <property type="entry name" value="UspA"/>
</dbReference>
<reference evidence="3 4" key="1">
    <citation type="submission" date="2024-09" db="EMBL/GenBank/DDBJ databases">
        <title>Chromosome-scale assembly of Riccia fluitans.</title>
        <authorList>
            <person name="Paukszto L."/>
            <person name="Sawicki J."/>
            <person name="Karawczyk K."/>
            <person name="Piernik-Szablinska J."/>
            <person name="Szczecinska M."/>
            <person name="Mazdziarz M."/>
        </authorList>
    </citation>
    <scope>NUCLEOTIDE SEQUENCE [LARGE SCALE GENOMIC DNA]</scope>
    <source>
        <strain evidence="3">Rf_01</strain>
        <tissue evidence="3">Aerial parts of the thallus</tissue>
    </source>
</reference>
<keyword evidence="4" id="KW-1185">Reference proteome</keyword>
<dbReference type="InterPro" id="IPR001245">
    <property type="entry name" value="Ser-Thr/Tyr_kinase_cat_dom"/>
</dbReference>
<feature type="domain" description="Protein kinase" evidence="2">
    <location>
        <begin position="477"/>
        <end position="762"/>
    </location>
</feature>
<dbReference type="SUPFAM" id="SSF52402">
    <property type="entry name" value="Adenine nucleotide alpha hydrolases-like"/>
    <property type="match status" value="1"/>
</dbReference>
<dbReference type="InterPro" id="IPR000719">
    <property type="entry name" value="Prot_kinase_dom"/>
</dbReference>
<sequence length="783" mass="87532">MGREGGVMTPGRLFRGREMITSPTSRMFRRHSMSRWPPIVYSQAGLQRILVAVKMTEEAEELIRWTLTYAARAGDAVTVLHVTEPLAAAETSPESAEQWEAVKEEYLDNLCALVLSCRNECAVPSKVTVTVEVAVDYNVGTVIIDEARRKNATMVVLGKCDSHIPLSPKRMTELGRRCVKSLSSYCFIVVVRKGKMLVCRPGTAKADTRQSLRVLLKAEQESWNDIHPVDGVLHNEEFQDASAGRRSYSSVCSSLYERFALAAAEDSFDSSSSTDGIRRHSRANSTMSEKIHVDRTSFSSACTTSTACSPNSVLDHFAKLHLRKQQQKAASADEKSNRIQDLSLSDSCSDRSSSSGFLDDISPPLSDEFQIAPAPPLISTTPAHSQLLHLRAESCKGFPLLQAVSEEDGCCEEVEEAATETADVIKLRPSVLARTCSELKYELTESGLLSLQRDLEQEMPSIKRFTYDELRQATHDFASENLVGTGMASSVYKGQLEDGRWAAVKRLEDESFIGEKEFMMEIMMLICTHHHPNLVTLLGFCAEGSRRLLVYEFLVRGNLEQNLHGESSSGSILSWVQRLNAAVGAAKGLAFLHHFEPRPIIHRDIKSQNILLRENFEAQVSDFGLAGWYSDGIADASVQQGVVGTFGYMAPECFTSGHFDEKTDVFSFGVVLLELISGRKPIDKRLPESQQSLVQWARFLQRKQEMHKLVDPRLTDINPHQFKRMMYTAFLCIRFSPEVRPSMDRVIKLLDPRCEYCEEPLLFSRNATPQSFAQSFARIHTVT</sequence>
<dbReference type="Gene3D" id="1.10.510.10">
    <property type="entry name" value="Transferase(Phosphotransferase) domain 1"/>
    <property type="match status" value="1"/>
</dbReference>
<gene>
    <name evidence="3" type="ORF">R1flu_018076</name>
</gene>
<dbReference type="AlphaFoldDB" id="A0ABD1ZET7"/>
<evidence type="ECO:0000259" key="2">
    <source>
        <dbReference type="PROSITE" id="PS50011"/>
    </source>
</evidence>
<proteinExistence type="predicted"/>
<dbReference type="EMBL" id="JBHFFA010000001">
    <property type="protein sequence ID" value="KAL2649948.1"/>
    <property type="molecule type" value="Genomic_DNA"/>
</dbReference>
<organism evidence="3 4">
    <name type="scientific">Riccia fluitans</name>
    <dbReference type="NCBI Taxonomy" id="41844"/>
    <lineage>
        <taxon>Eukaryota</taxon>
        <taxon>Viridiplantae</taxon>
        <taxon>Streptophyta</taxon>
        <taxon>Embryophyta</taxon>
        <taxon>Marchantiophyta</taxon>
        <taxon>Marchantiopsida</taxon>
        <taxon>Marchantiidae</taxon>
        <taxon>Marchantiales</taxon>
        <taxon>Ricciaceae</taxon>
        <taxon>Riccia</taxon>
    </lineage>
</organism>
<dbReference type="SUPFAM" id="SSF56112">
    <property type="entry name" value="Protein kinase-like (PK-like)"/>
    <property type="match status" value="1"/>
</dbReference>
<comment type="caution">
    <text evidence="3">The sequence shown here is derived from an EMBL/GenBank/DDBJ whole genome shotgun (WGS) entry which is preliminary data.</text>
</comment>
<accession>A0ABD1ZET7</accession>
<dbReference type="CDD" id="cd14066">
    <property type="entry name" value="STKc_IRAK"/>
    <property type="match status" value="1"/>
</dbReference>
<dbReference type="PROSITE" id="PS50011">
    <property type="entry name" value="PROTEIN_KINASE_DOM"/>
    <property type="match status" value="1"/>
</dbReference>
<dbReference type="Gene3D" id="3.40.50.620">
    <property type="entry name" value="HUPs"/>
    <property type="match status" value="1"/>
</dbReference>
<dbReference type="PROSITE" id="PS00108">
    <property type="entry name" value="PROTEIN_KINASE_ST"/>
    <property type="match status" value="1"/>
</dbReference>
<feature type="region of interest" description="Disordered" evidence="1">
    <location>
        <begin position="268"/>
        <end position="290"/>
    </location>
</feature>
<dbReference type="InterPro" id="IPR008271">
    <property type="entry name" value="Ser/Thr_kinase_AS"/>
</dbReference>
<dbReference type="Pfam" id="PF00582">
    <property type="entry name" value="Usp"/>
    <property type="match status" value="1"/>
</dbReference>
<dbReference type="InterPro" id="IPR011009">
    <property type="entry name" value="Kinase-like_dom_sf"/>
</dbReference>
<dbReference type="InterPro" id="IPR046958">
    <property type="entry name" value="RBK1/2/STUNTED"/>
</dbReference>
<feature type="compositionally biased region" description="Low complexity" evidence="1">
    <location>
        <begin position="341"/>
        <end position="356"/>
    </location>
</feature>